<evidence type="ECO:0000259" key="2">
    <source>
        <dbReference type="Pfam" id="PF03732"/>
    </source>
</evidence>
<proteinExistence type="predicted"/>
<name>A0A438FED6_VITVI</name>
<gene>
    <name evidence="3" type="ORF">CK203_113615</name>
</gene>
<evidence type="ECO:0000256" key="1">
    <source>
        <dbReference type="SAM" id="MobiDB-lite"/>
    </source>
</evidence>
<feature type="domain" description="Retrotransposon gag" evidence="2">
    <location>
        <begin position="76"/>
        <end position="159"/>
    </location>
</feature>
<accession>A0A438FED6</accession>
<dbReference type="PANTHER" id="PTHR33223">
    <property type="entry name" value="CCHC-TYPE DOMAIN-CONTAINING PROTEIN"/>
    <property type="match status" value="1"/>
</dbReference>
<dbReference type="InterPro" id="IPR005162">
    <property type="entry name" value="Retrotrans_gag_dom"/>
</dbReference>
<evidence type="ECO:0000313" key="3">
    <source>
        <dbReference type="EMBL" id="RVW58349.1"/>
    </source>
</evidence>
<dbReference type="EMBL" id="QGNW01000958">
    <property type="protein sequence ID" value="RVW58349.1"/>
    <property type="molecule type" value="Genomic_DNA"/>
</dbReference>
<protein>
    <recommendedName>
        <fullName evidence="2">Retrotransposon gag domain-containing protein</fullName>
    </recommendedName>
</protein>
<feature type="region of interest" description="Disordered" evidence="1">
    <location>
        <begin position="258"/>
        <end position="278"/>
    </location>
</feature>
<reference evidence="3 4" key="1">
    <citation type="journal article" date="2018" name="PLoS Genet.">
        <title>Population sequencing reveals clonal diversity and ancestral inbreeding in the grapevine cultivar Chardonnay.</title>
        <authorList>
            <person name="Roach M.J."/>
            <person name="Johnson D.L."/>
            <person name="Bohlmann J."/>
            <person name="van Vuuren H.J."/>
            <person name="Jones S.J."/>
            <person name="Pretorius I.S."/>
            <person name="Schmidt S.A."/>
            <person name="Borneman A.R."/>
        </authorList>
    </citation>
    <scope>NUCLEOTIDE SEQUENCE [LARGE SCALE GENOMIC DNA]</scope>
    <source>
        <strain evidence="4">cv. Chardonnay</strain>
        <tissue evidence="3">Leaf</tissue>
    </source>
</reference>
<comment type="caution">
    <text evidence="3">The sequence shown here is derived from an EMBL/GenBank/DDBJ whole genome shotgun (WGS) entry which is preliminary data.</text>
</comment>
<dbReference type="Proteomes" id="UP000288805">
    <property type="component" value="Unassembled WGS sequence"/>
</dbReference>
<dbReference type="PANTHER" id="PTHR33223:SF11">
    <property type="entry name" value="ELEMENT PROTEIN, PUTATIVE-RELATED"/>
    <property type="match status" value="1"/>
</dbReference>
<dbReference type="Pfam" id="PF03732">
    <property type="entry name" value="Retrotrans_gag"/>
    <property type="match status" value="1"/>
</dbReference>
<sequence length="298" mass="34288">MEATPEDQHSQHAPEENINAYRSIRDRMHPPRMSASSCIVPPTEQLVIQPHIVPLLPTFHGMESENPYTHIKEFEEDKAKVWLNSLRPRSIQTWTDLQAEFLKKFFPTHRTNGLKRKISNFSAKENEKFYECWERYMEAINAYPHHGFDTWLLVSYFYNAKVSRGWDEPNAREVGRMKSQPNASNAKAGMYTLNEDTDMRSKFAAMARRLEELEVKKIQEVQAISKTPVQAMSCSICQYFEHLVAECPTIPAVREMFGDQGNPRTPQHMQPGQAPRQASNLEQAIVNLSKAMGDFVGD</sequence>
<evidence type="ECO:0000313" key="4">
    <source>
        <dbReference type="Proteomes" id="UP000288805"/>
    </source>
</evidence>
<organism evidence="3 4">
    <name type="scientific">Vitis vinifera</name>
    <name type="common">Grape</name>
    <dbReference type="NCBI Taxonomy" id="29760"/>
    <lineage>
        <taxon>Eukaryota</taxon>
        <taxon>Viridiplantae</taxon>
        <taxon>Streptophyta</taxon>
        <taxon>Embryophyta</taxon>
        <taxon>Tracheophyta</taxon>
        <taxon>Spermatophyta</taxon>
        <taxon>Magnoliopsida</taxon>
        <taxon>eudicotyledons</taxon>
        <taxon>Gunneridae</taxon>
        <taxon>Pentapetalae</taxon>
        <taxon>rosids</taxon>
        <taxon>Vitales</taxon>
        <taxon>Vitaceae</taxon>
        <taxon>Viteae</taxon>
        <taxon>Vitis</taxon>
    </lineage>
</organism>
<feature type="compositionally biased region" description="Polar residues" evidence="1">
    <location>
        <begin position="262"/>
        <end position="278"/>
    </location>
</feature>
<dbReference type="AlphaFoldDB" id="A0A438FED6"/>